<name>A0A2W5DQ27_9BURK</name>
<dbReference type="EMBL" id="QFOD01000011">
    <property type="protein sequence ID" value="PZP31247.1"/>
    <property type="molecule type" value="Genomic_DNA"/>
</dbReference>
<evidence type="ECO:0000313" key="2">
    <source>
        <dbReference type="EMBL" id="PZP31247.1"/>
    </source>
</evidence>
<feature type="transmembrane region" description="Helical" evidence="1">
    <location>
        <begin position="84"/>
        <end position="110"/>
    </location>
</feature>
<comment type="caution">
    <text evidence="2">The sequence shown here is derived from an EMBL/GenBank/DDBJ whole genome shotgun (WGS) entry which is preliminary data.</text>
</comment>
<proteinExistence type="predicted"/>
<evidence type="ECO:0000256" key="1">
    <source>
        <dbReference type="SAM" id="Phobius"/>
    </source>
</evidence>
<keyword evidence="1" id="KW-0472">Membrane</keyword>
<reference evidence="2 3" key="1">
    <citation type="submission" date="2017-08" db="EMBL/GenBank/DDBJ databases">
        <title>Infants hospitalized years apart are colonized by the same room-sourced microbial strains.</title>
        <authorList>
            <person name="Brooks B."/>
            <person name="Olm M.R."/>
            <person name="Firek B.A."/>
            <person name="Baker R."/>
            <person name="Thomas B.C."/>
            <person name="Morowitz M.J."/>
            <person name="Banfield J.F."/>
        </authorList>
    </citation>
    <scope>NUCLEOTIDE SEQUENCE [LARGE SCALE GENOMIC DNA]</scope>
    <source>
        <strain evidence="2">S2_012_000_R2_81</strain>
    </source>
</reference>
<feature type="transmembrane region" description="Helical" evidence="1">
    <location>
        <begin position="198"/>
        <end position="222"/>
    </location>
</feature>
<dbReference type="Proteomes" id="UP000249633">
    <property type="component" value="Unassembled WGS sequence"/>
</dbReference>
<protein>
    <submittedName>
        <fullName evidence="2">DUF1345 domain-containing protein</fullName>
    </submittedName>
</protein>
<gene>
    <name evidence="2" type="ORF">DI603_12825</name>
</gene>
<dbReference type="AlphaFoldDB" id="A0A2W5DQ27"/>
<evidence type="ECO:0000313" key="3">
    <source>
        <dbReference type="Proteomes" id="UP000249633"/>
    </source>
</evidence>
<dbReference type="Pfam" id="PF07077">
    <property type="entry name" value="DUF1345"/>
    <property type="match status" value="1"/>
</dbReference>
<feature type="transmembrane region" description="Helical" evidence="1">
    <location>
        <begin position="53"/>
        <end position="72"/>
    </location>
</feature>
<keyword evidence="1" id="KW-1133">Transmembrane helix</keyword>
<keyword evidence="1" id="KW-0812">Transmembrane</keyword>
<sequence length="226" mass="24826">MHRPIIPIPTERMNLWTQLRLRPRLMLAVLAGTLLATLWPASLAWQTRLLLGWNLSVWLYLPLVLWMMLCSLPAEQVQARARQLAEGIPVMLLLAIAGATASLMAITFELHAARLTHEAHPLLFALTTVGGAWLLLPVEFALAYASLYHRHGNRAHGLEFPGDDGPPDYGDFLYFAITVAATSQTSDVGVSSRAMRRLVLLQSLIAFVFNTGVLALSINLLAGLVS</sequence>
<dbReference type="InterPro" id="IPR009781">
    <property type="entry name" value="DUF1345"/>
</dbReference>
<feature type="transmembrane region" description="Helical" evidence="1">
    <location>
        <begin position="122"/>
        <end position="145"/>
    </location>
</feature>
<accession>A0A2W5DQ27</accession>
<organism evidence="2 3">
    <name type="scientific">Roseateles depolymerans</name>
    <dbReference type="NCBI Taxonomy" id="76731"/>
    <lineage>
        <taxon>Bacteria</taxon>
        <taxon>Pseudomonadati</taxon>
        <taxon>Pseudomonadota</taxon>
        <taxon>Betaproteobacteria</taxon>
        <taxon>Burkholderiales</taxon>
        <taxon>Sphaerotilaceae</taxon>
        <taxon>Roseateles</taxon>
    </lineage>
</organism>